<keyword evidence="3" id="KW-0804">Transcription</keyword>
<dbReference type="InterPro" id="IPR036634">
    <property type="entry name" value="PRD_sf"/>
</dbReference>
<organism evidence="6 7">
    <name type="scientific">Luteococcus sanguinis</name>
    <dbReference type="NCBI Taxonomy" id="174038"/>
    <lineage>
        <taxon>Bacteria</taxon>
        <taxon>Bacillati</taxon>
        <taxon>Actinomycetota</taxon>
        <taxon>Actinomycetes</taxon>
        <taxon>Propionibacteriales</taxon>
        <taxon>Propionibacteriaceae</taxon>
        <taxon>Luteococcus</taxon>
    </lineage>
</organism>
<dbReference type="SUPFAM" id="SSF63520">
    <property type="entry name" value="PTS-regulatory domain, PRD"/>
    <property type="match status" value="1"/>
</dbReference>
<evidence type="ECO:0000259" key="5">
    <source>
        <dbReference type="PROSITE" id="PS51372"/>
    </source>
</evidence>
<dbReference type="Gene3D" id="1.10.1790.10">
    <property type="entry name" value="PRD domain"/>
    <property type="match status" value="1"/>
</dbReference>
<keyword evidence="7" id="KW-1185">Reference proteome</keyword>
<dbReference type="InterPro" id="IPR016152">
    <property type="entry name" value="PTrfase/Anion_transptr"/>
</dbReference>
<evidence type="ECO:0000256" key="3">
    <source>
        <dbReference type="ARBA" id="ARBA00023163"/>
    </source>
</evidence>
<proteinExistence type="predicted"/>
<evidence type="ECO:0000259" key="4">
    <source>
        <dbReference type="PROSITE" id="PS51094"/>
    </source>
</evidence>
<dbReference type="PROSITE" id="PS51094">
    <property type="entry name" value="PTS_EIIA_TYPE_2"/>
    <property type="match status" value="1"/>
</dbReference>
<evidence type="ECO:0000256" key="2">
    <source>
        <dbReference type="ARBA" id="ARBA00023015"/>
    </source>
</evidence>
<sequence>MQRSALILHQLESSLSIAPESVARLLGVGQRTVATEVAALNSALGGCAQVRLINGRYRLRVADAVGFAEVRAQLTGQRESFNDPHHRVGHILGQLVVSPVPVRIETLARGMNVGRTTVTADLVTLRRLVAPLGVIVEGRPHVGLQLVGSELAIRLAVLRHGFRATYGSHPLAPALVDVLDDTCGRFGFDPALAMELSRWLIVSLDRQTVGRELTELPPTHRRLEGTEAAGFAQALADGVAEATGRPFSPQEVLFLAIPAAGRRTTLGESSDDHDDQQQARELVILILQRIRERLEIDVQPGELLGEFTHHLGFMLNRLRFGLQVDSPLDLTEMRGRFPLAAQMAAIAADVVQAETGLQMDESEFALAATYFQVFLDDEAQRRRRPFRIGIHSRRGPAAASLLRGQLAQALSVPTEYVMVTTAADVADKGVDLLVRSPGSTLDTDVPTIELAELFDRGELIRRLSLMHFPHFGPLVGEHAEGSMLVLLLDSDRIVSLPPGCGHRDAARALAQHLVSLGQVPPAFPSVLTERLDHTEPVVIGDRLFFPHASDPKVTSVSCALGIVPENESGPRRVVFLMAVPEKDNYDDRILVRTYEELIRLGTDSRLMDRLCAITSYPELLGLLEDFRDHNQGK</sequence>
<dbReference type="InterPro" id="IPR002178">
    <property type="entry name" value="PTS_EIIA_type-2_dom"/>
</dbReference>
<dbReference type="RefSeq" id="WP_343884473.1">
    <property type="nucleotide sequence ID" value="NZ_BAAAKI010000002.1"/>
</dbReference>
<keyword evidence="1" id="KW-0677">Repeat</keyword>
<evidence type="ECO:0000313" key="6">
    <source>
        <dbReference type="EMBL" id="MFC6395774.1"/>
    </source>
</evidence>
<evidence type="ECO:0000313" key="7">
    <source>
        <dbReference type="Proteomes" id="UP001596266"/>
    </source>
</evidence>
<feature type="domain" description="PTS EIIA type-2" evidence="4">
    <location>
        <begin position="486"/>
        <end position="626"/>
    </location>
</feature>
<reference evidence="7" key="1">
    <citation type="journal article" date="2019" name="Int. J. Syst. Evol. Microbiol.">
        <title>The Global Catalogue of Microorganisms (GCM) 10K type strain sequencing project: providing services to taxonomists for standard genome sequencing and annotation.</title>
        <authorList>
            <consortium name="The Broad Institute Genomics Platform"/>
            <consortium name="The Broad Institute Genome Sequencing Center for Infectious Disease"/>
            <person name="Wu L."/>
            <person name="Ma J."/>
        </authorList>
    </citation>
    <scope>NUCLEOTIDE SEQUENCE [LARGE SCALE GENOMIC DNA]</scope>
    <source>
        <strain evidence="7">CGMCC 1.15277</strain>
    </source>
</reference>
<dbReference type="PANTHER" id="PTHR30185:SF18">
    <property type="entry name" value="TRANSCRIPTIONAL REGULATOR MTLR"/>
    <property type="match status" value="1"/>
</dbReference>
<dbReference type="InterPro" id="IPR050661">
    <property type="entry name" value="BglG_antiterminators"/>
</dbReference>
<accession>A0ABW1WX46</accession>
<dbReference type="PANTHER" id="PTHR30185">
    <property type="entry name" value="CRYPTIC BETA-GLUCOSIDE BGL OPERON ANTITERMINATOR"/>
    <property type="match status" value="1"/>
</dbReference>
<feature type="domain" description="PRD" evidence="5">
    <location>
        <begin position="274"/>
        <end position="381"/>
    </location>
</feature>
<dbReference type="InterPro" id="IPR011608">
    <property type="entry name" value="PRD"/>
</dbReference>
<dbReference type="Pfam" id="PF00874">
    <property type="entry name" value="PRD"/>
    <property type="match status" value="1"/>
</dbReference>
<evidence type="ECO:0000256" key="1">
    <source>
        <dbReference type="ARBA" id="ARBA00022737"/>
    </source>
</evidence>
<gene>
    <name evidence="6" type="ORF">ACFP57_02020</name>
</gene>
<dbReference type="EMBL" id="JBHSUA010000007">
    <property type="protein sequence ID" value="MFC6395774.1"/>
    <property type="molecule type" value="Genomic_DNA"/>
</dbReference>
<dbReference type="Proteomes" id="UP001596266">
    <property type="component" value="Unassembled WGS sequence"/>
</dbReference>
<dbReference type="SUPFAM" id="SSF55804">
    <property type="entry name" value="Phoshotransferase/anion transport protein"/>
    <property type="match status" value="1"/>
</dbReference>
<dbReference type="Gene3D" id="3.40.930.10">
    <property type="entry name" value="Mannitol-specific EII, Chain A"/>
    <property type="match status" value="1"/>
</dbReference>
<protein>
    <submittedName>
        <fullName evidence="6">BglG family transcription antiterminator</fullName>
    </submittedName>
</protein>
<name>A0ABW1WX46_9ACTN</name>
<comment type="caution">
    <text evidence="6">The sequence shown here is derived from an EMBL/GenBank/DDBJ whole genome shotgun (WGS) entry which is preliminary data.</text>
</comment>
<keyword evidence="2" id="KW-0805">Transcription regulation</keyword>
<dbReference type="PROSITE" id="PS51372">
    <property type="entry name" value="PRD_2"/>
    <property type="match status" value="1"/>
</dbReference>